<organism evidence="1">
    <name type="scientific">marine sediment metagenome</name>
    <dbReference type="NCBI Taxonomy" id="412755"/>
    <lineage>
        <taxon>unclassified sequences</taxon>
        <taxon>metagenomes</taxon>
        <taxon>ecological metagenomes</taxon>
    </lineage>
</organism>
<accession>A0A0F9GSU3</accession>
<dbReference type="EMBL" id="LAZR01017080">
    <property type="protein sequence ID" value="KKM01865.1"/>
    <property type="molecule type" value="Genomic_DNA"/>
</dbReference>
<dbReference type="InterPro" id="IPR036412">
    <property type="entry name" value="HAD-like_sf"/>
</dbReference>
<proteinExistence type="predicted"/>
<feature type="non-terminal residue" evidence="1">
    <location>
        <position position="1"/>
    </location>
</feature>
<evidence type="ECO:0000313" key="1">
    <source>
        <dbReference type="EMBL" id="KKM01865.1"/>
    </source>
</evidence>
<sequence>FMKVAILGAGPSAAYIATACEDFSVEYDIISSRSPTLFFPGSFWLRQNPWTALMPVTKVHIYSTGSAIGYLRKQWKMVDPAWLLHTSFPEISRTELVWNPYDFLIPFWKNKDILLIKDLSDEDIKDIAEGYDAVFMTFATQKSKKVMEPFVIKYPIISYNAEELAKVDNETYPLTSTLLSSKISYCIYDGDAGHHMTRVSQLFGYVHFEYSQYYIPTQELIGNGKVTWVSDTYPATPEWNPQDVPADNIILVGRHAQWNRQKSDILDELHRQEFEEIPTDRLIVITDLDGTLGDWRKTFIEWVFRIHGIKPVKDKAMSMQIDSELAMRYDEYYQLKESFESTGQYRHILLYPDAHEFLHWLKDELDAYIIAHTARPWKQYYRIWGDTWEWIAKNSLPIDQLRIGSESRILLASKLGGDNVLMLEDDPGLMLRAAHSGIKVVAREHPYNNGVTHEYIRTVRDFSQAKESIRNDFRTFHEELNS</sequence>
<dbReference type="SUPFAM" id="SSF56784">
    <property type="entry name" value="HAD-like"/>
    <property type="match status" value="1"/>
</dbReference>
<protein>
    <submittedName>
        <fullName evidence="1">Uncharacterized protein</fullName>
    </submittedName>
</protein>
<name>A0A0F9GSU3_9ZZZZ</name>
<comment type="caution">
    <text evidence="1">The sequence shown here is derived from an EMBL/GenBank/DDBJ whole genome shotgun (WGS) entry which is preliminary data.</text>
</comment>
<dbReference type="AlphaFoldDB" id="A0A0F9GSU3"/>
<dbReference type="InterPro" id="IPR023214">
    <property type="entry name" value="HAD_sf"/>
</dbReference>
<dbReference type="Gene3D" id="3.40.50.1000">
    <property type="entry name" value="HAD superfamily/HAD-like"/>
    <property type="match status" value="1"/>
</dbReference>
<reference evidence="1" key="1">
    <citation type="journal article" date="2015" name="Nature">
        <title>Complex archaea that bridge the gap between prokaryotes and eukaryotes.</title>
        <authorList>
            <person name="Spang A."/>
            <person name="Saw J.H."/>
            <person name="Jorgensen S.L."/>
            <person name="Zaremba-Niedzwiedzka K."/>
            <person name="Martijn J."/>
            <person name="Lind A.E."/>
            <person name="van Eijk R."/>
            <person name="Schleper C."/>
            <person name="Guy L."/>
            <person name="Ettema T.J."/>
        </authorList>
    </citation>
    <scope>NUCLEOTIDE SEQUENCE</scope>
</reference>
<gene>
    <name evidence="1" type="ORF">LCGC14_1790130</name>
</gene>